<organism evidence="2 3">
    <name type="scientific">Heracleum sosnowskyi</name>
    <dbReference type="NCBI Taxonomy" id="360622"/>
    <lineage>
        <taxon>Eukaryota</taxon>
        <taxon>Viridiplantae</taxon>
        <taxon>Streptophyta</taxon>
        <taxon>Embryophyta</taxon>
        <taxon>Tracheophyta</taxon>
        <taxon>Spermatophyta</taxon>
        <taxon>Magnoliopsida</taxon>
        <taxon>eudicotyledons</taxon>
        <taxon>Gunneridae</taxon>
        <taxon>Pentapetalae</taxon>
        <taxon>asterids</taxon>
        <taxon>campanulids</taxon>
        <taxon>Apiales</taxon>
        <taxon>Apiaceae</taxon>
        <taxon>Apioideae</taxon>
        <taxon>apioid superclade</taxon>
        <taxon>Tordylieae</taxon>
        <taxon>Tordyliinae</taxon>
        <taxon>Heracleum</taxon>
    </lineage>
</organism>
<keyword evidence="3" id="KW-1185">Reference proteome</keyword>
<name>A0AAD8H0P0_9APIA</name>
<accession>A0AAD8H0P0</accession>
<dbReference type="Pfam" id="PF14214">
    <property type="entry name" value="Helitron_like_N"/>
    <property type="match status" value="1"/>
</dbReference>
<proteinExistence type="predicted"/>
<dbReference type="PANTHER" id="PTHR45786:SF74">
    <property type="entry name" value="ATP-DEPENDENT DNA HELICASE"/>
    <property type="match status" value="1"/>
</dbReference>
<protein>
    <recommendedName>
        <fullName evidence="1">Helitron helicase-like domain-containing protein</fullName>
    </recommendedName>
</protein>
<evidence type="ECO:0000313" key="2">
    <source>
        <dbReference type="EMBL" id="KAK1358208.1"/>
    </source>
</evidence>
<sequence length="1093" mass="124960">MSSSKPGDRKFLFYKLVLINKASVPIDRLPDLKECIIPDYPPLAIGGFYPFECKEVAMPDADDKLHAKGFALVKAKSKEPFMEFHDNFWDLPVSDFVNVCACFKCIMFSKHDEMANVGISKSTLYSTDRMPLRDHPICSTNVTDENGERNGTTHSSGVKKSTLFIKDRVPLRYHPMFPKNLTDENDDMNGVSRESCSRSTPVLGDISNLVETCNFRRSTKTNSSNQIDFGRLKNNLIQSRHIIDAVYTDINDPLSVPRKSLKRNCTAELQDLNRNFCSDGSSFIMTEDDTDYSQIENSCIVGFGNCEEALLSDDELDDDTVTNSVRVENLQTNDDEAEDVPFDDVNDMKNIPGYVSLGPPSVKCEFCQAYMWKEERVNKNSKHGKPIFSLCCRKGQINLPKAPPTPSYLWQLYNDPKKGPLFRKCSRMYNSMFSFTSTGGNIDHSVNNGCGPYVYRLNGQNHHVFGSLIPNDGETPKFCQLYIYDTENEVSNRMQWMDIDDNDKINSEIVEGLMKMLDYTNELVKEFRVARDRFKDSPYVDLKIVLKVCRSQSGRENNIGLSNEVAAIMVGGVEDPSASRDIILERTIGGLKRITNIHPKLMALQYPLLFPNGEDGFHNKIKYARTDENKGKKRQKCTMMEFYSYKFQVRSNEGMTPRLDNPDIVARVFRLKLDQLLDDIKKNSYFGVCIGVMYVVEFQKRGLPHVHMLIWLDSTSKKNLMGNVDQFVSAEIPDPVLDPVGYAAVKAFMIHGPCGVEYPKSPCMKDFKCTRHFPKKYCPRTMFDESGFPLYKRRNTGVTVKTPVNDDSVDEIQAFFDGRYICGSEASYRTFGFQIHHRSISVERLSFHLPGQKNCTFRSNDSLKKVAEREKNKVSKLEAFFKLNITDPNARQFTYDQIPHKYVWNDGANKWTLRKKGFQIGRLIYTHHSSGEIWYLRLLLSKVRECTSFESLRTVNGVLYSTYHEACKELGLLENDDEWHEVLTECSKCGFPPQIRQLFVHIIVNCQVSDVCQLWLSHCQVMGDDILIMKRRSSGNNNLNLSHEEIQFYALGEINRLLRSLGKSLKEYPQIPQPPPPYLNNGVNNLILEETTP</sequence>
<dbReference type="EMBL" id="JAUIZM010000011">
    <property type="protein sequence ID" value="KAK1358208.1"/>
    <property type="molecule type" value="Genomic_DNA"/>
</dbReference>
<gene>
    <name evidence="2" type="ORF">POM88_051464</name>
</gene>
<reference evidence="2" key="1">
    <citation type="submission" date="2023-02" db="EMBL/GenBank/DDBJ databases">
        <title>Genome of toxic invasive species Heracleum sosnowskyi carries increased number of genes despite the absence of recent whole-genome duplications.</title>
        <authorList>
            <person name="Schelkunov M."/>
            <person name="Shtratnikova V."/>
            <person name="Makarenko M."/>
            <person name="Klepikova A."/>
            <person name="Omelchenko D."/>
            <person name="Novikova G."/>
            <person name="Obukhova E."/>
            <person name="Bogdanov V."/>
            <person name="Penin A."/>
            <person name="Logacheva M."/>
        </authorList>
    </citation>
    <scope>NUCLEOTIDE SEQUENCE</scope>
    <source>
        <strain evidence="2">Hsosn_3</strain>
        <tissue evidence="2">Leaf</tissue>
    </source>
</reference>
<evidence type="ECO:0000313" key="3">
    <source>
        <dbReference type="Proteomes" id="UP001237642"/>
    </source>
</evidence>
<feature type="domain" description="Helitron helicase-like" evidence="1">
    <location>
        <begin position="659"/>
        <end position="710"/>
    </location>
</feature>
<dbReference type="Proteomes" id="UP001237642">
    <property type="component" value="Unassembled WGS sequence"/>
</dbReference>
<comment type="caution">
    <text evidence="2">The sequence shown here is derived from an EMBL/GenBank/DDBJ whole genome shotgun (WGS) entry which is preliminary data.</text>
</comment>
<dbReference type="AlphaFoldDB" id="A0AAD8H0P0"/>
<reference evidence="2" key="2">
    <citation type="submission" date="2023-05" db="EMBL/GenBank/DDBJ databases">
        <authorList>
            <person name="Schelkunov M.I."/>
        </authorList>
    </citation>
    <scope>NUCLEOTIDE SEQUENCE</scope>
    <source>
        <strain evidence="2">Hsosn_3</strain>
        <tissue evidence="2">Leaf</tissue>
    </source>
</reference>
<dbReference type="InterPro" id="IPR025476">
    <property type="entry name" value="Helitron_helicase-like"/>
</dbReference>
<dbReference type="PANTHER" id="PTHR45786">
    <property type="entry name" value="DNA BINDING PROTEIN-LIKE"/>
    <property type="match status" value="1"/>
</dbReference>
<evidence type="ECO:0000259" key="1">
    <source>
        <dbReference type="Pfam" id="PF14214"/>
    </source>
</evidence>